<name>A0A1I7XIM4_HETBA</name>
<protein>
    <submittedName>
        <fullName evidence="9">Cytochrome P450</fullName>
    </submittedName>
</protein>
<dbReference type="GO" id="GO:0004497">
    <property type="term" value="F:monooxygenase activity"/>
    <property type="evidence" value="ECO:0007669"/>
    <property type="project" value="UniProtKB-KW"/>
</dbReference>
<keyword evidence="3" id="KW-0349">Heme</keyword>
<dbReference type="InterPro" id="IPR036397">
    <property type="entry name" value="RNaseH_sf"/>
</dbReference>
<dbReference type="Gene3D" id="3.30.420.10">
    <property type="entry name" value="Ribonuclease H-like superfamily/Ribonuclease H"/>
    <property type="match status" value="1"/>
</dbReference>
<proteinExistence type="inferred from homology"/>
<reference evidence="9" key="1">
    <citation type="submission" date="2016-11" db="UniProtKB">
        <authorList>
            <consortium name="WormBaseParasite"/>
        </authorList>
    </citation>
    <scope>IDENTIFICATION</scope>
</reference>
<evidence type="ECO:0000256" key="2">
    <source>
        <dbReference type="ARBA" id="ARBA00010617"/>
    </source>
</evidence>
<evidence type="ECO:0000256" key="5">
    <source>
        <dbReference type="ARBA" id="ARBA00023002"/>
    </source>
</evidence>
<evidence type="ECO:0000256" key="1">
    <source>
        <dbReference type="ARBA" id="ARBA00001971"/>
    </source>
</evidence>
<dbReference type="GO" id="GO:0020037">
    <property type="term" value="F:heme binding"/>
    <property type="evidence" value="ECO:0007669"/>
    <property type="project" value="InterPro"/>
</dbReference>
<keyword evidence="7" id="KW-0503">Monooxygenase</keyword>
<comment type="similarity">
    <text evidence="2">Belongs to the cytochrome P450 family.</text>
</comment>
<organism evidence="8 9">
    <name type="scientific">Heterorhabditis bacteriophora</name>
    <name type="common">Entomopathogenic nematode worm</name>
    <dbReference type="NCBI Taxonomy" id="37862"/>
    <lineage>
        <taxon>Eukaryota</taxon>
        <taxon>Metazoa</taxon>
        <taxon>Ecdysozoa</taxon>
        <taxon>Nematoda</taxon>
        <taxon>Chromadorea</taxon>
        <taxon>Rhabditida</taxon>
        <taxon>Rhabditina</taxon>
        <taxon>Rhabditomorpha</taxon>
        <taxon>Strongyloidea</taxon>
        <taxon>Heterorhabditidae</taxon>
        <taxon>Heterorhabditis</taxon>
    </lineage>
</organism>
<dbReference type="AlphaFoldDB" id="A0A1I7XIM4"/>
<dbReference type="PANTHER" id="PTHR24279:SF120">
    <property type="entry name" value="CYTOCHROME P450"/>
    <property type="match status" value="1"/>
</dbReference>
<dbReference type="InterPro" id="IPR050479">
    <property type="entry name" value="CYP11_CYP27_families"/>
</dbReference>
<dbReference type="SUPFAM" id="SSF48264">
    <property type="entry name" value="Cytochrome P450"/>
    <property type="match status" value="1"/>
</dbReference>
<dbReference type="Proteomes" id="UP000095283">
    <property type="component" value="Unplaced"/>
</dbReference>
<dbReference type="InterPro" id="IPR036396">
    <property type="entry name" value="Cyt_P450_sf"/>
</dbReference>
<evidence type="ECO:0000313" key="9">
    <source>
        <dbReference type="WBParaSite" id="Hba_17165"/>
    </source>
</evidence>
<evidence type="ECO:0000256" key="6">
    <source>
        <dbReference type="ARBA" id="ARBA00023004"/>
    </source>
</evidence>
<keyword evidence="5" id="KW-0560">Oxidoreductase</keyword>
<evidence type="ECO:0000256" key="4">
    <source>
        <dbReference type="ARBA" id="ARBA00022723"/>
    </source>
</evidence>
<sequence>MVSVGCSASRVIHYNVGFWRSYHNREVLPRNRQNTPRVTTFVPSIEDARTVFSADGRQPRIVPLQETTREYRQMRKMNPGLGNLNGDEWYRLRSAVQQDMLKPQSVQRYIPLVERVATNLVNHIRENLDKDDQIDMLRISGREEFFSTRNFEGGSLMVWAAFSSIGALKLVFVSTKMNSVDYQQVLENQLLLYHNKFPQRNIICQQDNSVIHVSCSQGLVSAQEHSPYGLAVSVTGPKSLLESLGNITPSSLCPQHAVFFN</sequence>
<evidence type="ECO:0000313" key="8">
    <source>
        <dbReference type="Proteomes" id="UP000095283"/>
    </source>
</evidence>
<dbReference type="GO" id="GO:0005506">
    <property type="term" value="F:iron ion binding"/>
    <property type="evidence" value="ECO:0007669"/>
    <property type="project" value="InterPro"/>
</dbReference>
<comment type="cofactor">
    <cofactor evidence="1">
        <name>heme</name>
        <dbReference type="ChEBI" id="CHEBI:30413"/>
    </cofactor>
</comment>
<dbReference type="PANTHER" id="PTHR24279">
    <property type="entry name" value="CYTOCHROME P450"/>
    <property type="match status" value="1"/>
</dbReference>
<keyword evidence="4" id="KW-0479">Metal-binding</keyword>
<keyword evidence="8" id="KW-1185">Reference proteome</keyword>
<dbReference type="GO" id="GO:0003676">
    <property type="term" value="F:nucleic acid binding"/>
    <property type="evidence" value="ECO:0007669"/>
    <property type="project" value="InterPro"/>
</dbReference>
<dbReference type="WBParaSite" id="Hba_17165">
    <property type="protein sequence ID" value="Hba_17165"/>
    <property type="gene ID" value="Hba_17165"/>
</dbReference>
<accession>A0A1I7XIM4</accession>
<evidence type="ECO:0000256" key="3">
    <source>
        <dbReference type="ARBA" id="ARBA00022617"/>
    </source>
</evidence>
<dbReference type="InterPro" id="IPR001128">
    <property type="entry name" value="Cyt_P450"/>
</dbReference>
<dbReference type="GO" id="GO:0016705">
    <property type="term" value="F:oxidoreductase activity, acting on paired donors, with incorporation or reduction of molecular oxygen"/>
    <property type="evidence" value="ECO:0007669"/>
    <property type="project" value="InterPro"/>
</dbReference>
<keyword evidence="6" id="KW-0408">Iron</keyword>
<dbReference type="Pfam" id="PF00067">
    <property type="entry name" value="p450"/>
    <property type="match status" value="1"/>
</dbReference>
<evidence type="ECO:0000256" key="7">
    <source>
        <dbReference type="ARBA" id="ARBA00023033"/>
    </source>
</evidence>